<proteinExistence type="predicted"/>
<protein>
    <submittedName>
        <fullName evidence="1">Uncharacterized protein</fullName>
    </submittedName>
</protein>
<gene>
    <name evidence="1" type="ORF">PTTW11_04449</name>
</gene>
<dbReference type="AlphaFoldDB" id="A0A6S6VZB4"/>
<evidence type="ECO:0000313" key="1">
    <source>
        <dbReference type="EMBL" id="CAE7030220.1"/>
    </source>
</evidence>
<dbReference type="EMBL" id="HG992980">
    <property type="protein sequence ID" value="CAE7030220.1"/>
    <property type="molecule type" value="Genomic_DNA"/>
</dbReference>
<dbReference type="Proteomes" id="UP000472372">
    <property type="component" value="Chromosome 4"/>
</dbReference>
<organism evidence="1 2">
    <name type="scientific">Pyrenophora teres f. teres</name>
    <dbReference type="NCBI Taxonomy" id="97479"/>
    <lineage>
        <taxon>Eukaryota</taxon>
        <taxon>Fungi</taxon>
        <taxon>Dikarya</taxon>
        <taxon>Ascomycota</taxon>
        <taxon>Pezizomycotina</taxon>
        <taxon>Dothideomycetes</taxon>
        <taxon>Pleosporomycetidae</taxon>
        <taxon>Pleosporales</taxon>
        <taxon>Pleosporineae</taxon>
        <taxon>Pleosporaceae</taxon>
        <taxon>Pyrenophora</taxon>
    </lineage>
</organism>
<name>A0A6S6VZB4_9PLEO</name>
<sequence>MNPTPALVAIAALAATASAFEFNRSRHPRLVETHGGVQPVPIPYGPRNSSGYRRSQDAGVVVSGAAPPSPQNHTVRGHGVIVEVDK</sequence>
<reference evidence="1" key="1">
    <citation type="submission" date="2021-02" db="EMBL/GenBank/DDBJ databases">
        <authorList>
            <person name="Syme A R."/>
            <person name="Syme A R."/>
            <person name="Moolhuijzen P."/>
        </authorList>
    </citation>
    <scope>NUCLEOTIDE SEQUENCE</scope>
    <source>
        <strain evidence="1">W1-1</strain>
    </source>
</reference>
<evidence type="ECO:0000313" key="2">
    <source>
        <dbReference type="Proteomes" id="UP000472372"/>
    </source>
</evidence>
<accession>A0A6S6VZB4</accession>